<feature type="compositionally biased region" description="Polar residues" evidence="1">
    <location>
        <begin position="883"/>
        <end position="892"/>
    </location>
</feature>
<feature type="compositionally biased region" description="Basic and acidic residues" evidence="1">
    <location>
        <begin position="1134"/>
        <end position="1146"/>
    </location>
</feature>
<feature type="compositionally biased region" description="Polar residues" evidence="1">
    <location>
        <begin position="707"/>
        <end position="724"/>
    </location>
</feature>
<feature type="compositionally biased region" description="Polar residues" evidence="1">
    <location>
        <begin position="642"/>
        <end position="654"/>
    </location>
</feature>
<feature type="signal peptide" evidence="3">
    <location>
        <begin position="1"/>
        <end position="23"/>
    </location>
</feature>
<feature type="compositionally biased region" description="Low complexity" evidence="1">
    <location>
        <begin position="1100"/>
        <end position="1116"/>
    </location>
</feature>
<name>A0A6G1K9P1_9PLEO</name>
<feature type="region of interest" description="Disordered" evidence="1">
    <location>
        <begin position="873"/>
        <end position="960"/>
    </location>
</feature>
<gene>
    <name evidence="4" type="ORF">K504DRAFT_476619</name>
</gene>
<dbReference type="SUPFAM" id="SSF50965">
    <property type="entry name" value="Galactose oxidase, central domain"/>
    <property type="match status" value="1"/>
</dbReference>
<feature type="compositionally biased region" description="Polar residues" evidence="1">
    <location>
        <begin position="1075"/>
        <end position="1085"/>
    </location>
</feature>
<protein>
    <recommendedName>
        <fullName evidence="6">Galactose oxidase</fullName>
    </recommendedName>
</protein>
<evidence type="ECO:0008006" key="6">
    <source>
        <dbReference type="Google" id="ProtNLM"/>
    </source>
</evidence>
<dbReference type="OrthoDB" id="205993at2759"/>
<feature type="compositionally biased region" description="Low complexity" evidence="1">
    <location>
        <begin position="910"/>
        <end position="924"/>
    </location>
</feature>
<keyword evidence="2" id="KW-0812">Transmembrane</keyword>
<keyword evidence="2" id="KW-1133">Transmembrane helix</keyword>
<sequence>MQSFALLYIPLVCIFGLLPSTMASIPYNPTRILQNASNLFVFQPLSGSSSQFQLGSIDISSTISASNLPYTLLHSELPFLAANAQYPFTPILDHGGNITVYTGDCTMGASGAEIWTFTPETSDKGVNGTWSQEDVSFEQNAKSISAIGSNYLNGGMAFSALVNGDAKDTGAYFFGGMCPFQDSNDTNWQSAANYSNVMVTLEPTQDGSRLLNYQLGVSTSHGPPITEAGFTLTGLQPTFSNRSDGTQTQQQNFVLIGGHTSAAFINMSQVALFSLPQQGWTFIPVRQPSTQQTDLEIRAEVQEVEPRSGHSAVLTPDGQRIIVFGGWIGDSDTPADPQLAVLNVGDSYGGEGDWTWTVPSTYGPGLPSGSGVYGHGAAMLPGGVMMIMGGYSMAAPSSRRRRADSGVNAKTLFFNVTSNSWISEYTPPAEITSTRPNKDGFLTTTSQKVGLGVGLGIGMAAILGLLVSCLWYTTRMKSRRKVGEEQLRELAIGAHRDNMECLSLKADGRGGNLDAADYFDDPNESYFYPSAGTDRNQGWRRTNGHDAERTGLLVEIPSPTRGLRKGLGGRNQQMARYEERRVRGPGNIHPIDELEEEPEHNVASRGNTLHDKPIPTSQPEMSERPANRGVSVFDNAPIAVTDNDQTSTVGSGQRNMVHPAPTCPIRVRGEEPDHVPSDWQLALGAPVPRRSSPNSAGRVSPTKSDRTGSTLSDRTWSNLSSNSAGLGRSASMRSAAIINGAHANHSKSPGGSPTTDRADPQTRSSTSTRNSAQPNTANADGDSFTTARTSFMQLQAEGEVLLGGNPDRERTRPRTSSTSNGSNANTYQTTEPSMSRAGTLTAATSSAEARFRPTTERRRSWLGSVRRVLSRSITTNETRRRSLTTSVPTLESYTDDPIFPRPSKDKRRSLPASSSPRRAASDASFWRSKRGKQDWLDEEIDPDDPQARWRRNSGDDWGAPEDLALAEQERLKREWRERSTLINLDDDLPIPRTPILAADLGVPDDERLKGRPQTPLDEDDWDVEAAVERRVVQVMFTVPRSKLRVVNADADRNSMLSLVRENSDELMGGVKKGGNNDSPAGNSSPGRVRDLAGRFEQLASSPRTSPRPSPSGSIRSVKVRGKASSRSLAQQAQERSRNQREEQREE</sequence>
<evidence type="ECO:0000256" key="2">
    <source>
        <dbReference type="SAM" id="Phobius"/>
    </source>
</evidence>
<feature type="region of interest" description="Disordered" evidence="1">
    <location>
        <begin position="1066"/>
        <end position="1146"/>
    </location>
</feature>
<feature type="region of interest" description="Disordered" evidence="1">
    <location>
        <begin position="584"/>
        <end position="727"/>
    </location>
</feature>
<feature type="compositionally biased region" description="Polar residues" evidence="1">
    <location>
        <begin position="827"/>
        <end position="847"/>
    </location>
</feature>
<dbReference type="InterPro" id="IPR015915">
    <property type="entry name" value="Kelch-typ_b-propeller"/>
</dbReference>
<evidence type="ECO:0000256" key="1">
    <source>
        <dbReference type="SAM" id="MobiDB-lite"/>
    </source>
</evidence>
<feature type="chain" id="PRO_5026059778" description="Galactose oxidase" evidence="3">
    <location>
        <begin position="24"/>
        <end position="1146"/>
    </location>
</feature>
<dbReference type="Proteomes" id="UP000799428">
    <property type="component" value="Unassembled WGS sequence"/>
</dbReference>
<feature type="compositionally biased region" description="Low complexity" evidence="1">
    <location>
        <begin position="814"/>
        <end position="826"/>
    </location>
</feature>
<dbReference type="AlphaFoldDB" id="A0A6G1K9P1"/>
<feature type="transmembrane region" description="Helical" evidence="2">
    <location>
        <begin position="449"/>
        <end position="472"/>
    </location>
</feature>
<evidence type="ECO:0000313" key="5">
    <source>
        <dbReference type="Proteomes" id="UP000799428"/>
    </source>
</evidence>
<accession>A0A6G1K9P1</accession>
<evidence type="ECO:0000313" key="4">
    <source>
        <dbReference type="EMBL" id="KAF2709255.1"/>
    </source>
</evidence>
<evidence type="ECO:0000256" key="3">
    <source>
        <dbReference type="SAM" id="SignalP"/>
    </source>
</evidence>
<feature type="compositionally biased region" description="Polar residues" evidence="1">
    <location>
        <begin position="746"/>
        <end position="783"/>
    </location>
</feature>
<keyword evidence="3" id="KW-0732">Signal</keyword>
<feature type="region of interest" description="Disordered" evidence="1">
    <location>
        <begin position="799"/>
        <end position="855"/>
    </location>
</feature>
<reference evidence="4" key="1">
    <citation type="journal article" date="2020" name="Stud. Mycol.">
        <title>101 Dothideomycetes genomes: a test case for predicting lifestyles and emergence of pathogens.</title>
        <authorList>
            <person name="Haridas S."/>
            <person name="Albert R."/>
            <person name="Binder M."/>
            <person name="Bloem J."/>
            <person name="Labutti K."/>
            <person name="Salamov A."/>
            <person name="Andreopoulos B."/>
            <person name="Baker S."/>
            <person name="Barry K."/>
            <person name="Bills G."/>
            <person name="Bluhm B."/>
            <person name="Cannon C."/>
            <person name="Castanera R."/>
            <person name="Culley D."/>
            <person name="Daum C."/>
            <person name="Ezra D."/>
            <person name="Gonzalez J."/>
            <person name="Henrissat B."/>
            <person name="Kuo A."/>
            <person name="Liang C."/>
            <person name="Lipzen A."/>
            <person name="Lutzoni F."/>
            <person name="Magnuson J."/>
            <person name="Mondo S."/>
            <person name="Nolan M."/>
            <person name="Ohm R."/>
            <person name="Pangilinan J."/>
            <person name="Park H.-J."/>
            <person name="Ramirez L."/>
            <person name="Alfaro M."/>
            <person name="Sun H."/>
            <person name="Tritt A."/>
            <person name="Yoshinaga Y."/>
            <person name="Zwiers L.-H."/>
            <person name="Turgeon B."/>
            <person name="Goodwin S."/>
            <person name="Spatafora J."/>
            <person name="Crous P."/>
            <person name="Grigoriev I."/>
        </authorList>
    </citation>
    <scope>NUCLEOTIDE SEQUENCE</scope>
    <source>
        <strain evidence="4">CBS 279.74</strain>
    </source>
</reference>
<feature type="compositionally biased region" description="Basic and acidic residues" evidence="1">
    <location>
        <begin position="667"/>
        <end position="676"/>
    </location>
</feature>
<keyword evidence="2" id="KW-0472">Membrane</keyword>
<dbReference type="Gene3D" id="2.120.10.80">
    <property type="entry name" value="Kelch-type beta propeller"/>
    <property type="match status" value="1"/>
</dbReference>
<feature type="region of interest" description="Disordered" evidence="1">
    <location>
        <begin position="742"/>
        <end position="783"/>
    </location>
</feature>
<keyword evidence="5" id="KW-1185">Reference proteome</keyword>
<dbReference type="InterPro" id="IPR011043">
    <property type="entry name" value="Gal_Oxase/kelch_b-propeller"/>
</dbReference>
<dbReference type="EMBL" id="MU005770">
    <property type="protein sequence ID" value="KAF2709255.1"/>
    <property type="molecule type" value="Genomic_DNA"/>
</dbReference>
<organism evidence="4 5">
    <name type="scientific">Pleomassaria siparia CBS 279.74</name>
    <dbReference type="NCBI Taxonomy" id="1314801"/>
    <lineage>
        <taxon>Eukaryota</taxon>
        <taxon>Fungi</taxon>
        <taxon>Dikarya</taxon>
        <taxon>Ascomycota</taxon>
        <taxon>Pezizomycotina</taxon>
        <taxon>Dothideomycetes</taxon>
        <taxon>Pleosporomycetidae</taxon>
        <taxon>Pleosporales</taxon>
        <taxon>Pleomassariaceae</taxon>
        <taxon>Pleomassaria</taxon>
    </lineage>
</organism>
<proteinExistence type="predicted"/>